<comment type="catalytic activity">
    <reaction evidence="6">
        <text>O-phospho-L-tyrosyl-[protein] + H2O = L-tyrosyl-[protein] + phosphate</text>
        <dbReference type="Rhea" id="RHEA:10684"/>
        <dbReference type="Rhea" id="RHEA-COMP:10136"/>
        <dbReference type="Rhea" id="RHEA-COMP:20101"/>
        <dbReference type="ChEBI" id="CHEBI:15377"/>
        <dbReference type="ChEBI" id="CHEBI:43474"/>
        <dbReference type="ChEBI" id="CHEBI:46858"/>
        <dbReference type="ChEBI" id="CHEBI:61978"/>
        <dbReference type="EC" id="3.1.3.48"/>
    </reaction>
</comment>
<reference evidence="12 13" key="1">
    <citation type="submission" date="2020-10" db="EMBL/GenBank/DDBJ databases">
        <authorList>
            <person name="Klimov P.B."/>
            <person name="Dyachkov S.M."/>
            <person name="Chetverikov P.E."/>
        </authorList>
    </citation>
    <scope>NUCLEOTIDE SEQUENCE [LARGE SCALE GENOMIC DNA]</scope>
    <source>
        <strain evidence="12">BMOC 18-1129-001#AD2665</strain>
        <tissue evidence="12">Entire mites</tissue>
    </source>
</reference>
<evidence type="ECO:0000259" key="10">
    <source>
        <dbReference type="PROSITE" id="PS50835"/>
    </source>
</evidence>
<dbReference type="InterPro" id="IPR050348">
    <property type="entry name" value="Protein-Tyr_Phosphatase"/>
</dbReference>
<dbReference type="InterPro" id="IPR000387">
    <property type="entry name" value="Tyr_Pase_dom"/>
</dbReference>
<feature type="non-terminal residue" evidence="12">
    <location>
        <position position="1"/>
    </location>
</feature>
<evidence type="ECO:0000259" key="8">
    <source>
        <dbReference type="PROSITE" id="PS50055"/>
    </source>
</evidence>
<dbReference type="CDD" id="cd00063">
    <property type="entry name" value="FN3"/>
    <property type="match status" value="1"/>
</dbReference>
<organism evidence="12 13">
    <name type="scientific">Fragariocoptes setiger</name>
    <dbReference type="NCBI Taxonomy" id="1670756"/>
    <lineage>
        <taxon>Eukaryota</taxon>
        <taxon>Metazoa</taxon>
        <taxon>Ecdysozoa</taxon>
        <taxon>Arthropoda</taxon>
        <taxon>Chelicerata</taxon>
        <taxon>Arachnida</taxon>
        <taxon>Acari</taxon>
        <taxon>Acariformes</taxon>
        <taxon>Trombidiformes</taxon>
        <taxon>Prostigmata</taxon>
        <taxon>Eupodina</taxon>
        <taxon>Eriophyoidea</taxon>
        <taxon>Phytoptidae</taxon>
        <taxon>Fragariocoptes</taxon>
    </lineage>
</organism>
<feature type="domain" description="Tyrosine specific protein phosphatases" evidence="9">
    <location>
        <begin position="1470"/>
        <end position="1564"/>
    </location>
</feature>
<dbReference type="SUPFAM" id="SSF49265">
    <property type="entry name" value="Fibronectin type III"/>
    <property type="match status" value="2"/>
</dbReference>
<dbReference type="InterPro" id="IPR007110">
    <property type="entry name" value="Ig-like_dom"/>
</dbReference>
<evidence type="ECO:0000256" key="2">
    <source>
        <dbReference type="ARBA" id="ARBA00022729"/>
    </source>
</evidence>
<keyword evidence="12" id="KW-0675">Receptor</keyword>
<keyword evidence="13" id="KW-1185">Reference proteome</keyword>
<keyword evidence="5" id="KW-0472">Membrane</keyword>
<dbReference type="PROSITE" id="PS50055">
    <property type="entry name" value="TYR_PHOSPHATASE_PTP"/>
    <property type="match status" value="2"/>
</dbReference>
<dbReference type="PANTHER" id="PTHR19134:SF449">
    <property type="entry name" value="TYROSINE-PROTEIN PHOSPHATASE 1"/>
    <property type="match status" value="1"/>
</dbReference>
<keyword evidence="4" id="KW-0904">Protein phosphatase</keyword>
<dbReference type="Proteomes" id="UP000825002">
    <property type="component" value="Unassembled WGS sequence"/>
</dbReference>
<evidence type="ECO:0000256" key="1">
    <source>
        <dbReference type="ARBA" id="ARBA00004167"/>
    </source>
</evidence>
<dbReference type="Gene3D" id="2.60.40.10">
    <property type="entry name" value="Immunoglobulins"/>
    <property type="match status" value="2"/>
</dbReference>
<dbReference type="InterPro" id="IPR003595">
    <property type="entry name" value="Tyr_Pase_cat"/>
</dbReference>
<proteinExistence type="predicted"/>
<comment type="caution">
    <text evidence="12">The sequence shown here is derived from an EMBL/GenBank/DDBJ whole genome shotgun (WGS) entry which is preliminary data.</text>
</comment>
<feature type="domain" description="Tyrosine-protein phosphatase" evidence="8">
    <location>
        <begin position="1606"/>
        <end position="1945"/>
    </location>
</feature>
<feature type="domain" description="Ig-like" evidence="10">
    <location>
        <begin position="67"/>
        <end position="217"/>
    </location>
</feature>
<evidence type="ECO:0000313" key="12">
    <source>
        <dbReference type="EMBL" id="KAG9510232.1"/>
    </source>
</evidence>
<dbReference type="PROSITE" id="PS50853">
    <property type="entry name" value="FN3"/>
    <property type="match status" value="1"/>
</dbReference>
<feature type="compositionally biased region" description="Polar residues" evidence="7">
    <location>
        <begin position="953"/>
        <end position="985"/>
    </location>
</feature>
<dbReference type="InterPro" id="IPR029021">
    <property type="entry name" value="Prot-tyrosine_phosphatase-like"/>
</dbReference>
<feature type="domain" description="Tyrosine-protein phosphatase" evidence="8">
    <location>
        <begin position="1285"/>
        <end position="1573"/>
    </location>
</feature>
<gene>
    <name evidence="12" type="primary">Ptpre</name>
    <name evidence="12" type="ORF">GZH46_01231</name>
</gene>
<dbReference type="SUPFAM" id="SSF52799">
    <property type="entry name" value="(Phosphotyrosine protein) phosphatases II"/>
    <property type="match status" value="2"/>
</dbReference>
<feature type="region of interest" description="Disordered" evidence="7">
    <location>
        <begin position="508"/>
        <end position="528"/>
    </location>
</feature>
<dbReference type="InterPro" id="IPR016130">
    <property type="entry name" value="Tyr_Pase_AS"/>
</dbReference>
<feature type="region of interest" description="Disordered" evidence="7">
    <location>
        <begin position="952"/>
        <end position="985"/>
    </location>
</feature>
<dbReference type="PRINTS" id="PR00700">
    <property type="entry name" value="PRTYPHPHTASE"/>
</dbReference>
<accession>A0ABQ7S9Z8</accession>
<protein>
    <submittedName>
        <fullName evidence="12">Receptor-type tyrosine-protein phosphatase epsilon</fullName>
    </submittedName>
</protein>
<feature type="compositionally biased region" description="Polar residues" evidence="7">
    <location>
        <begin position="1203"/>
        <end position="1222"/>
    </location>
</feature>
<evidence type="ECO:0000313" key="13">
    <source>
        <dbReference type="Proteomes" id="UP000825002"/>
    </source>
</evidence>
<evidence type="ECO:0000256" key="3">
    <source>
        <dbReference type="ARBA" id="ARBA00022801"/>
    </source>
</evidence>
<dbReference type="InterPro" id="IPR013783">
    <property type="entry name" value="Ig-like_fold"/>
</dbReference>
<dbReference type="InterPro" id="IPR000242">
    <property type="entry name" value="PTP_cat"/>
</dbReference>
<dbReference type="CDD" id="cd00047">
    <property type="entry name" value="PTPc"/>
    <property type="match status" value="2"/>
</dbReference>
<dbReference type="Gene3D" id="3.90.190.10">
    <property type="entry name" value="Protein tyrosine phosphatase superfamily"/>
    <property type="match status" value="2"/>
</dbReference>
<evidence type="ECO:0000256" key="7">
    <source>
        <dbReference type="SAM" id="MobiDB-lite"/>
    </source>
</evidence>
<feature type="domain" description="Tyrosine specific protein phosphatases" evidence="9">
    <location>
        <begin position="1867"/>
        <end position="1936"/>
    </location>
</feature>
<dbReference type="PROSITE" id="PS50835">
    <property type="entry name" value="IG_LIKE"/>
    <property type="match status" value="1"/>
</dbReference>
<dbReference type="Pfam" id="PF00041">
    <property type="entry name" value="fn3"/>
    <property type="match status" value="1"/>
</dbReference>
<evidence type="ECO:0000256" key="5">
    <source>
        <dbReference type="ARBA" id="ARBA00023136"/>
    </source>
</evidence>
<keyword evidence="3" id="KW-0378">Hydrolase</keyword>
<evidence type="ECO:0000256" key="6">
    <source>
        <dbReference type="ARBA" id="ARBA00051722"/>
    </source>
</evidence>
<feature type="compositionally biased region" description="Low complexity" evidence="7">
    <location>
        <begin position="513"/>
        <end position="527"/>
    </location>
</feature>
<sequence length="1993" mass="219144">SIFKPSRHSRISNKIQTLVYNHTYHGYKNSSEIKCKFLLLSLCLAVSLASAVSIDNGASDTALIVTPNAPAMRVPENSSAQLRCLIDASSLTPSSSDVLLSGPVIGLTIGEYKLNATETTTPQTISSAVSVHWFRAKEPVPIEFDWGQHIRDPQSESSLVESVVQQQEFGNEQVRQLGDSLFESIVTLVRARSTNNGSYYCVAQTLNAGTVSAARIDLLILSPPIVHLERVEVDRSPATQQLRAYIVWRLVSDGNAPLSRLMLMLRNETSLILDSPDIDSSNSASGWQRIDLALNDGTITQNSLDNMRRQLVAFQHSGGSSKRESQEVEFVAGAMYAFKLGASNDAGQSEWTAPIEARMPSTVPGPVRQVLLLSATNETLAIGWRRPNHVDISAPITRYEMQLETSSKVGEPIVVSLLAIPNQHQQPASQHPTASQQRQATNYMYFFANLSPGTDYRFQVSACSHLGCGPPSTPPLLASTLDSLPEAPTQVTIECRLVLVSRNRIQPPETATVEPRSSSQESSPEVSLFGDVSSAVDAQSGVNSAPNIEQDVVENRVVVRWRSPRLLNARVVAYNVTIDAFTRYPHADNGARHVDDAWQLAFVVNANNVSSVSNIHQTLDQENKWEASALLQPNTNYSVRVCAMNRQQQCSRFSHLSALTQCSTPPTLPANVPEFHLLPVNTSDDQSPTADGTKNVDSLTTVSGSFIGRNSSTRMLSLLRLKLAPISQRNGPIRCVQIVVIKLALNSTAAELLNHNQSLFERVLPRHASQVQLTSYFGSTTLDVPSSFADTTSKIPTQSNGHQIAREYHAYIAEELVWWRAWHPPDATNVTLGDEIFSRCSPDAYHSNGDSSLALSAVTQETGIERPGQQAQKRQVLDTLIHKRASSTLIDNLSDDEVAEMKRLQASSEFVFDGRLTPGALYSGFARVIVNESLVKYSRYFAPTFAPLPFGDESQTSSEASNSRDTNSALRSLNQSPTNDVSTRSGLDASVTVTHMSQALTSGARALLARMRDTLPHLDAAFEAAQHASPFLLMGVTSVVFVLISLLIMLLFVGLQRLPVCRNHSKHVAPIDNNEVARPLVNKHTTDNFVCSSSPNRGGDSTDTGQILDDNSKNKPSEYRSTEANLDCEQQVSTAQGSQSQDLNYNESYAPPLSNDIAEVAGVIAPIGHCQAHRRIESEDTSNDLIPSYESGSKTLGRKVKKTSTAPSTPANGIGQLSTNQHRTLDRRNSHSRRTREQALTLSAVDMSIVFLAKRFNRALPVRALCPVYAHRCASGLIEAEFAQLPVHEPNSARFRRTLVRVADGDSCVSAADFISAHLVTGFGAQCHTPGNQPATLGIAKRYVCSTSPSAAPNSIWYFWRLIVEHGVRWVVALAGSEPDAQYWPTCDSEEMSINPPASSSDQRLIRLTQRTLEAPPGGDYVVRELCLTFLEANQHQKLMSQPLIQVMVTQFECRAWPTFKVYARSLRLIEFVERVNSAIASEHTSSVDPELFTPTVLVHCSNGVGRTGVFVTLDLLLADLAQQQLDQQQQQCSERKFKINVFDLVSCLRNQRPLLVNTLNNYKLIYTTMCEYYTFGDTTFHVSDIARLRAHYELLTNSARECDRMALEFARLSQLDGHISPPPGGATVYVANMLCNAALNRCSTIVPFDYNRVLLPDNGTDHNHTHNTNGTDANIIPDGHRTTRYINASYVQEFGAVPKHKLTTSGGWPVDTTNQLQLIVAQSPIPEVTESDFCLMLYSSRVALIISLDSIDQATASHPSCARHGDTPSASNNERTICACPTRAYWPRGGISGETERIIGDRWRLTLLAEPERVGVTCVERHLLLTDMSKQTSNGLRIRHLHCHTWPLSSNAGSTTTRPVLELLELSGLNKLEEPIRGSQHIVVHDKTGAKCGVLIALAFLARQMAREQRLDLVQTCRLVRSQRPKLISSPAQYVLVYRCLLDYVSTSLSHTATQQVPAPHEHQIRLCNTCTCCSYSTPAAIGHSKLQSLKH</sequence>
<evidence type="ECO:0000256" key="4">
    <source>
        <dbReference type="ARBA" id="ARBA00022912"/>
    </source>
</evidence>
<dbReference type="PANTHER" id="PTHR19134">
    <property type="entry name" value="RECEPTOR-TYPE TYROSINE-PROTEIN PHOSPHATASE"/>
    <property type="match status" value="1"/>
</dbReference>
<name>A0ABQ7S9Z8_9ACAR</name>
<feature type="compositionally biased region" description="Polar residues" evidence="7">
    <location>
        <begin position="1122"/>
        <end position="1147"/>
    </location>
</feature>
<dbReference type="InterPro" id="IPR003961">
    <property type="entry name" value="FN3_dom"/>
</dbReference>
<dbReference type="EMBL" id="JAIFTH010000197">
    <property type="protein sequence ID" value="KAG9510232.1"/>
    <property type="molecule type" value="Genomic_DNA"/>
</dbReference>
<dbReference type="Pfam" id="PF00102">
    <property type="entry name" value="Y_phosphatase"/>
    <property type="match status" value="2"/>
</dbReference>
<feature type="region of interest" description="Disordered" evidence="7">
    <location>
        <begin position="1183"/>
        <end position="1236"/>
    </location>
</feature>
<evidence type="ECO:0000259" key="11">
    <source>
        <dbReference type="PROSITE" id="PS50853"/>
    </source>
</evidence>
<dbReference type="InterPro" id="IPR003599">
    <property type="entry name" value="Ig_sub"/>
</dbReference>
<keyword evidence="2" id="KW-0732">Signal</keyword>
<dbReference type="SMART" id="SM00404">
    <property type="entry name" value="PTPc_motif"/>
    <property type="match status" value="2"/>
</dbReference>
<feature type="compositionally biased region" description="Polar residues" evidence="7">
    <location>
        <begin position="1087"/>
        <end position="1105"/>
    </location>
</feature>
<evidence type="ECO:0000259" key="9">
    <source>
        <dbReference type="PROSITE" id="PS50056"/>
    </source>
</evidence>
<feature type="domain" description="Fibronectin type-III" evidence="11">
    <location>
        <begin position="363"/>
        <end position="483"/>
    </location>
</feature>
<dbReference type="SMART" id="SM00060">
    <property type="entry name" value="FN3"/>
    <property type="match status" value="2"/>
</dbReference>
<comment type="subcellular location">
    <subcellularLocation>
        <location evidence="1">Membrane</location>
        <topology evidence="1">Single-pass membrane protein</topology>
    </subcellularLocation>
</comment>
<dbReference type="PROSITE" id="PS00383">
    <property type="entry name" value="TYR_PHOSPHATASE_1"/>
    <property type="match status" value="1"/>
</dbReference>
<feature type="region of interest" description="Disordered" evidence="7">
    <location>
        <begin position="1087"/>
        <end position="1150"/>
    </location>
</feature>
<dbReference type="InterPro" id="IPR036116">
    <property type="entry name" value="FN3_sf"/>
</dbReference>
<dbReference type="PROSITE" id="PS50056">
    <property type="entry name" value="TYR_PHOSPHATASE_2"/>
    <property type="match status" value="2"/>
</dbReference>
<dbReference type="SMART" id="SM00409">
    <property type="entry name" value="IG"/>
    <property type="match status" value="1"/>
</dbReference>
<feature type="compositionally biased region" description="Basic and acidic residues" evidence="7">
    <location>
        <begin position="1110"/>
        <end position="1121"/>
    </location>
</feature>
<dbReference type="SMART" id="SM00194">
    <property type="entry name" value="PTPc"/>
    <property type="match status" value="2"/>
</dbReference>